<evidence type="ECO:0000313" key="2">
    <source>
        <dbReference type="EMBL" id="VAX36837.1"/>
    </source>
</evidence>
<sequence>MALTSLTRLVSTSITLAVAGGAAMLGYQYLRAGAAAEIYRTRLAQLAAEYEDLRATYNEAVQKTAVTELVVHDGTLAVQVVAANGLVRRVETPYDPSGEIYVDYIVRDGRLWIRRVFDADTPPSQGVVIDPQLGPIAWGEDDAEVGKAVYRALGEGRWVVSVTGSGSLGLVKVADDAEVELARTPGVAEYATVTIEADRDVESIGPDEVWDRLIHRTP</sequence>
<accession>A0A3B1E3L2</accession>
<proteinExistence type="predicted"/>
<name>A0A3B1E3L2_9ZZZZ</name>
<reference evidence="2" key="1">
    <citation type="submission" date="2018-06" db="EMBL/GenBank/DDBJ databases">
        <authorList>
            <person name="Zhirakovskaya E."/>
        </authorList>
    </citation>
    <scope>NUCLEOTIDE SEQUENCE</scope>
</reference>
<protein>
    <submittedName>
        <fullName evidence="2">Uncharacterized protein</fullName>
    </submittedName>
</protein>
<evidence type="ECO:0000256" key="1">
    <source>
        <dbReference type="SAM" id="Coils"/>
    </source>
</evidence>
<dbReference type="AlphaFoldDB" id="A0A3B1E3L2"/>
<dbReference type="EMBL" id="UOGK01000078">
    <property type="protein sequence ID" value="VAX36837.1"/>
    <property type="molecule type" value="Genomic_DNA"/>
</dbReference>
<gene>
    <name evidence="2" type="ORF">MNBD_PLANCTO03-1362</name>
</gene>
<feature type="coiled-coil region" evidence="1">
    <location>
        <begin position="36"/>
        <end position="63"/>
    </location>
</feature>
<organism evidence="2">
    <name type="scientific">hydrothermal vent metagenome</name>
    <dbReference type="NCBI Taxonomy" id="652676"/>
    <lineage>
        <taxon>unclassified sequences</taxon>
        <taxon>metagenomes</taxon>
        <taxon>ecological metagenomes</taxon>
    </lineage>
</organism>
<keyword evidence="1" id="KW-0175">Coiled coil</keyword>